<dbReference type="EMBL" id="CAJNOK010013251">
    <property type="protein sequence ID" value="CAF1180698.1"/>
    <property type="molecule type" value="Genomic_DNA"/>
</dbReference>
<dbReference type="Proteomes" id="UP000663829">
    <property type="component" value="Unassembled WGS sequence"/>
</dbReference>
<evidence type="ECO:0000313" key="4">
    <source>
        <dbReference type="EMBL" id="CAF3991937.1"/>
    </source>
</evidence>
<dbReference type="OrthoDB" id="9997092at2759"/>
<proteinExistence type="predicted"/>
<comment type="caution">
    <text evidence="2">The sequence shown here is derived from an EMBL/GenBank/DDBJ whole genome shotgun (WGS) entry which is preliminary data.</text>
</comment>
<protein>
    <submittedName>
        <fullName evidence="2">Uncharacterized protein</fullName>
    </submittedName>
</protein>
<dbReference type="Proteomes" id="UP000681722">
    <property type="component" value="Unassembled WGS sequence"/>
</dbReference>
<dbReference type="Proteomes" id="UP000677228">
    <property type="component" value="Unassembled WGS sequence"/>
</dbReference>
<evidence type="ECO:0000313" key="3">
    <source>
        <dbReference type="EMBL" id="CAF3958634.1"/>
    </source>
</evidence>
<name>A0A814VQG7_9BILA</name>
<keyword evidence="5" id="KW-1185">Reference proteome</keyword>
<dbReference type="Proteomes" id="UP000682733">
    <property type="component" value="Unassembled WGS sequence"/>
</dbReference>
<sequence>MTRRLITSSLFSINKNFSIPTLIINRAVSSTIGLNDLKILGFGAGNKPVPEARKSLAEKGYNNIKIFGIYNTKESDQELIAALKEKQWDVVAIGSYVNGFDQAAHYQEKGVSTDRTEILLWFNRVLNLVHELAPKSKIVLLKSPHDLFDGIQRILGVEQKQT</sequence>
<accession>A0A814VQG7</accession>
<dbReference type="EMBL" id="CAJNOQ010008325">
    <property type="protein sequence ID" value="CAF1194216.1"/>
    <property type="molecule type" value="Genomic_DNA"/>
</dbReference>
<reference evidence="2" key="1">
    <citation type="submission" date="2021-02" db="EMBL/GenBank/DDBJ databases">
        <authorList>
            <person name="Nowell W R."/>
        </authorList>
    </citation>
    <scope>NUCLEOTIDE SEQUENCE</scope>
</reference>
<evidence type="ECO:0000313" key="5">
    <source>
        <dbReference type="Proteomes" id="UP000663829"/>
    </source>
</evidence>
<evidence type="ECO:0000313" key="2">
    <source>
        <dbReference type="EMBL" id="CAF1194216.1"/>
    </source>
</evidence>
<dbReference type="EMBL" id="CAJOBC010008328">
    <property type="protein sequence ID" value="CAF3958634.1"/>
    <property type="molecule type" value="Genomic_DNA"/>
</dbReference>
<organism evidence="2 5">
    <name type="scientific">Didymodactylos carnosus</name>
    <dbReference type="NCBI Taxonomy" id="1234261"/>
    <lineage>
        <taxon>Eukaryota</taxon>
        <taxon>Metazoa</taxon>
        <taxon>Spiralia</taxon>
        <taxon>Gnathifera</taxon>
        <taxon>Rotifera</taxon>
        <taxon>Eurotatoria</taxon>
        <taxon>Bdelloidea</taxon>
        <taxon>Philodinida</taxon>
        <taxon>Philodinidae</taxon>
        <taxon>Didymodactylos</taxon>
    </lineage>
</organism>
<dbReference type="EMBL" id="CAJOBA010034778">
    <property type="protein sequence ID" value="CAF3991937.1"/>
    <property type="molecule type" value="Genomic_DNA"/>
</dbReference>
<evidence type="ECO:0000313" key="1">
    <source>
        <dbReference type="EMBL" id="CAF1180698.1"/>
    </source>
</evidence>
<gene>
    <name evidence="2" type="ORF">GPM918_LOCUS23369</name>
    <name evidence="1" type="ORF">OVA965_LOCUS23045</name>
    <name evidence="3" type="ORF">SRO942_LOCUS23371</name>
    <name evidence="4" type="ORF">TMI583_LOCUS23761</name>
</gene>
<dbReference type="AlphaFoldDB" id="A0A814VQG7"/>